<dbReference type="InterPro" id="IPR003409">
    <property type="entry name" value="MORN"/>
</dbReference>
<dbReference type="SUPFAM" id="SSF82185">
    <property type="entry name" value="Histone H3 K4-specific methyltransferase SET7/9 N-terminal domain"/>
    <property type="match status" value="2"/>
</dbReference>
<evidence type="ECO:0000313" key="7">
    <source>
        <dbReference type="Proteomes" id="UP000281553"/>
    </source>
</evidence>
<dbReference type="InterPro" id="IPR052472">
    <property type="entry name" value="MORN3"/>
</dbReference>
<comment type="function">
    <text evidence="5">Assembles a suppression complex (suppresome) by tethering SIRT1 and MDM2 to regulate composite modifications of p53/TP53. Confers both deacetylation-mediated functional inactivation, by SIRT1, and ubiquitination-dependent degradation, by MDM2, of p53/TP53, promoting a proliferative and cell survival behaviors. May play a role in the regulation of spermatogenesis.</text>
</comment>
<keyword evidence="2" id="KW-0677">Repeat</keyword>
<dbReference type="EMBL" id="UYRU01067536">
    <property type="protein sequence ID" value="VDN16906.1"/>
    <property type="molecule type" value="Genomic_DNA"/>
</dbReference>
<dbReference type="SMART" id="SM00698">
    <property type="entry name" value="MORN"/>
    <property type="match status" value="5"/>
</dbReference>
<dbReference type="Proteomes" id="UP000281553">
    <property type="component" value="Unassembled WGS sequence"/>
</dbReference>
<gene>
    <name evidence="6" type="ORF">DILT_LOCUS12737</name>
</gene>
<reference evidence="6 7" key="1">
    <citation type="submission" date="2018-11" db="EMBL/GenBank/DDBJ databases">
        <authorList>
            <consortium name="Pathogen Informatics"/>
        </authorList>
    </citation>
    <scope>NUCLEOTIDE SEQUENCE [LARGE SCALE GENOMIC DNA]</scope>
</reference>
<protein>
    <recommendedName>
        <fullName evidence="4">MORN repeat-containing protein 3</fullName>
    </recommendedName>
</protein>
<proteinExistence type="predicted"/>
<sequence length="215" mass="24820">MNKPKCNKGKSFAQENIEKAKTNGLRCTIYSVNGDQYTGEWKNNKKHGQWKFGKRCGFGVLSVVGPDGKHTKIYSGAWKNDKRHGFGENWYSDYEFYEGEWYSDKRYGWGRQYYKDGSMYEGEWVDDMRCGDGMLRLPNENRYEGSWVSDKKNGKGKFIFHKTSQVMEGVWVDDIARCAQIIDLGGRSEPTSTTYPIPEVSPYQKASSFRLNILS</sequence>
<comment type="subcellular location">
    <subcellularLocation>
        <location evidence="1">Cytoplasmic vesicle</location>
        <location evidence="1">Secretory vesicle</location>
        <location evidence="1">Acrosome</location>
    </subcellularLocation>
</comment>
<evidence type="ECO:0000256" key="2">
    <source>
        <dbReference type="ARBA" id="ARBA00022737"/>
    </source>
</evidence>
<dbReference type="PANTHER" id="PTHR46511">
    <property type="entry name" value="MORN REPEAT-CONTAINING PROTEIN 3"/>
    <property type="match status" value="1"/>
</dbReference>
<dbReference type="AlphaFoldDB" id="A0A3P7PFT8"/>
<evidence type="ECO:0000313" key="6">
    <source>
        <dbReference type="EMBL" id="VDN16906.1"/>
    </source>
</evidence>
<evidence type="ECO:0000256" key="4">
    <source>
        <dbReference type="ARBA" id="ARBA00039854"/>
    </source>
</evidence>
<dbReference type="PANTHER" id="PTHR46511:SF1">
    <property type="entry name" value="MORN REPEAT-CONTAINING PROTEIN 3"/>
    <property type="match status" value="1"/>
</dbReference>
<keyword evidence="7" id="KW-1185">Reference proteome</keyword>
<evidence type="ECO:0000256" key="1">
    <source>
        <dbReference type="ARBA" id="ARBA00004218"/>
    </source>
</evidence>
<dbReference type="OrthoDB" id="270720at2759"/>
<dbReference type="Gene3D" id="2.20.110.10">
    <property type="entry name" value="Histone H3 K4-specific methyltransferase SET7/9 N-terminal domain"/>
    <property type="match status" value="2"/>
</dbReference>
<dbReference type="GO" id="GO:0001669">
    <property type="term" value="C:acrosomal vesicle"/>
    <property type="evidence" value="ECO:0007669"/>
    <property type="project" value="UniProtKB-SubCell"/>
</dbReference>
<evidence type="ECO:0000256" key="5">
    <source>
        <dbReference type="ARBA" id="ARBA00045851"/>
    </source>
</evidence>
<evidence type="ECO:0000256" key="3">
    <source>
        <dbReference type="ARBA" id="ARBA00023329"/>
    </source>
</evidence>
<organism evidence="6 7">
    <name type="scientific">Dibothriocephalus latus</name>
    <name type="common">Fish tapeworm</name>
    <name type="synonym">Diphyllobothrium latum</name>
    <dbReference type="NCBI Taxonomy" id="60516"/>
    <lineage>
        <taxon>Eukaryota</taxon>
        <taxon>Metazoa</taxon>
        <taxon>Spiralia</taxon>
        <taxon>Lophotrochozoa</taxon>
        <taxon>Platyhelminthes</taxon>
        <taxon>Cestoda</taxon>
        <taxon>Eucestoda</taxon>
        <taxon>Diphyllobothriidea</taxon>
        <taxon>Diphyllobothriidae</taxon>
        <taxon>Dibothriocephalus</taxon>
    </lineage>
</organism>
<name>A0A3P7PFT8_DIBLA</name>
<keyword evidence="3" id="KW-0968">Cytoplasmic vesicle</keyword>
<accession>A0A3P7PFT8</accession>
<dbReference type="Pfam" id="PF02493">
    <property type="entry name" value="MORN"/>
    <property type="match status" value="5"/>
</dbReference>